<dbReference type="EMBL" id="NEDJ01000091">
    <property type="protein sequence ID" value="OSO92194.1"/>
    <property type="molecule type" value="Genomic_DNA"/>
</dbReference>
<dbReference type="Proteomes" id="UP000193587">
    <property type="component" value="Unassembled WGS sequence"/>
</dbReference>
<organism evidence="1 2">
    <name type="scientific">Halorubrum ezzemoulense DSM 17463</name>
    <dbReference type="NCBI Taxonomy" id="1121945"/>
    <lineage>
        <taxon>Archaea</taxon>
        <taxon>Methanobacteriati</taxon>
        <taxon>Methanobacteriota</taxon>
        <taxon>Stenosarchaea group</taxon>
        <taxon>Halobacteria</taxon>
        <taxon>Halobacteriales</taxon>
        <taxon>Haloferacaceae</taxon>
        <taxon>Halorubrum</taxon>
    </lineage>
</organism>
<dbReference type="SUPFAM" id="SSF88723">
    <property type="entry name" value="PIN domain-like"/>
    <property type="match status" value="1"/>
</dbReference>
<evidence type="ECO:0000313" key="1">
    <source>
        <dbReference type="EMBL" id="OSO92194.1"/>
    </source>
</evidence>
<proteinExistence type="predicted"/>
<dbReference type="InterPro" id="IPR029060">
    <property type="entry name" value="PIN-like_dom_sf"/>
</dbReference>
<evidence type="ECO:0000313" key="2">
    <source>
        <dbReference type="Proteomes" id="UP000193587"/>
    </source>
</evidence>
<reference evidence="1 2" key="1">
    <citation type="submission" date="2017-04" db="EMBL/GenBank/DDBJ databases">
        <title>MLSA of the genus Halorubrum.</title>
        <authorList>
            <person name="De La Haba R."/>
            <person name="Sanchez-Porro C."/>
            <person name="Infante-Dominguez C."/>
            <person name="Ventosa A."/>
        </authorList>
    </citation>
    <scope>NUCLEOTIDE SEQUENCE [LARGE SCALE GENOMIC DNA]</scope>
    <source>
        <strain evidence="1 2">DSM 17463</strain>
    </source>
</reference>
<evidence type="ECO:0008006" key="3">
    <source>
        <dbReference type="Google" id="ProtNLM"/>
    </source>
</evidence>
<dbReference type="AlphaFoldDB" id="A0A1X4G827"/>
<accession>A0A1X4G827</accession>
<gene>
    <name evidence="1" type="ORF">B9H04_16240</name>
</gene>
<protein>
    <recommendedName>
        <fullName evidence="3">PIN domain-containing protein</fullName>
    </recommendedName>
</protein>
<comment type="caution">
    <text evidence="1">The sequence shown here is derived from an EMBL/GenBank/DDBJ whole genome shotgun (WGS) entry which is preliminary data.</text>
</comment>
<sequence>MREILDTNLWVFGTLQTNERAAELLTAIDRGETTSAISAYMLQEALAAFDRTKGLSATERDAVKTNFVTRLTRMTGLIEAPSSRDASDALLREQRSAPTVRTLARVCGVQPKDVPILVLAFEHRDRQPTILTNDESFAEFEPAAHSLPEITITHVS</sequence>
<name>A0A1X4G827_HALEZ</name>